<proteinExistence type="inferred from homology"/>
<keyword evidence="4" id="KW-0233">DNA recombination</keyword>
<evidence type="ECO:0000313" key="6">
    <source>
        <dbReference type="EMBL" id="OGD89701.1"/>
    </source>
</evidence>
<comment type="function">
    <text evidence="1">Involved in DNA recombination.</text>
</comment>
<dbReference type="Pfam" id="PF02646">
    <property type="entry name" value="RmuC"/>
    <property type="match status" value="1"/>
</dbReference>
<evidence type="ECO:0000256" key="4">
    <source>
        <dbReference type="ARBA" id="ARBA00023172"/>
    </source>
</evidence>
<dbReference type="PANTHER" id="PTHR30563">
    <property type="entry name" value="DNA RECOMBINATION PROTEIN RMUC"/>
    <property type="match status" value="1"/>
</dbReference>
<dbReference type="PANTHER" id="PTHR30563:SF0">
    <property type="entry name" value="DNA RECOMBINATION PROTEIN RMUC"/>
    <property type="match status" value="1"/>
</dbReference>
<feature type="transmembrane region" description="Helical" evidence="5">
    <location>
        <begin position="6"/>
        <end position="25"/>
    </location>
</feature>
<evidence type="ECO:0000256" key="5">
    <source>
        <dbReference type="SAM" id="Phobius"/>
    </source>
</evidence>
<evidence type="ECO:0000313" key="7">
    <source>
        <dbReference type="Proteomes" id="UP000178577"/>
    </source>
</evidence>
<keyword evidence="3" id="KW-0175">Coiled coil</keyword>
<dbReference type="GO" id="GO:0006310">
    <property type="term" value="P:DNA recombination"/>
    <property type="evidence" value="ECO:0007669"/>
    <property type="project" value="UniProtKB-KW"/>
</dbReference>
<dbReference type="AlphaFoldDB" id="A0A1F5GCX5"/>
<accession>A0A1F5GCX5</accession>
<evidence type="ECO:0000256" key="1">
    <source>
        <dbReference type="ARBA" id="ARBA00003416"/>
    </source>
</evidence>
<dbReference type="EMBL" id="MFAY01000001">
    <property type="protein sequence ID" value="OGD89701.1"/>
    <property type="molecule type" value="Genomic_DNA"/>
</dbReference>
<comment type="similarity">
    <text evidence="2">Belongs to the RmuC family.</text>
</comment>
<dbReference type="InterPro" id="IPR003798">
    <property type="entry name" value="DNA_recombination_RmuC"/>
</dbReference>
<reference evidence="6 7" key="1">
    <citation type="journal article" date="2016" name="Nat. Commun.">
        <title>Thousands of microbial genomes shed light on interconnected biogeochemical processes in an aquifer system.</title>
        <authorList>
            <person name="Anantharaman K."/>
            <person name="Brown C.T."/>
            <person name="Hug L.A."/>
            <person name="Sharon I."/>
            <person name="Castelle C.J."/>
            <person name="Probst A.J."/>
            <person name="Thomas B.C."/>
            <person name="Singh A."/>
            <person name="Wilkins M.J."/>
            <person name="Karaoz U."/>
            <person name="Brodie E.L."/>
            <person name="Williams K.H."/>
            <person name="Hubbard S.S."/>
            <person name="Banfield J.F."/>
        </authorList>
    </citation>
    <scope>NUCLEOTIDE SEQUENCE [LARGE SCALE GENOMIC DNA]</scope>
</reference>
<protein>
    <recommendedName>
        <fullName evidence="8">DNA recombination protein RmuC</fullName>
    </recommendedName>
</protein>
<evidence type="ECO:0008006" key="8">
    <source>
        <dbReference type="Google" id="ProtNLM"/>
    </source>
</evidence>
<evidence type="ECO:0000256" key="3">
    <source>
        <dbReference type="ARBA" id="ARBA00023054"/>
    </source>
</evidence>
<evidence type="ECO:0000256" key="2">
    <source>
        <dbReference type="ARBA" id="ARBA00009840"/>
    </source>
</evidence>
<dbReference type="Proteomes" id="UP000178577">
    <property type="component" value="Unassembled WGS sequence"/>
</dbReference>
<name>A0A1F5GCX5_9BACT</name>
<keyword evidence="5" id="KW-0812">Transmembrane</keyword>
<keyword evidence="5" id="KW-1133">Transmembrane helix</keyword>
<comment type="caution">
    <text evidence="6">The sequence shown here is derived from an EMBL/GenBank/DDBJ whole genome shotgun (WGS) entry which is preliminary data.</text>
</comment>
<sequence>MDPQTLVLIVAVLVIVALAVIFLQIKKLTDTKSKDETTKLLTQLVSDMRGSMDKTTDSMVRQTQAINQRLDKAAEVISNVSKSVGEMTELGRSMKDLQEFLRSPKLRGQIGESGLKDLLGQALPKQHFHLQYAFKGGEVVDAALQLEKGIIPIDAKFPMENFRKMTKAKDEAEAEIHRKVFTADVKKHIDAISTKYIRPQEGTLDFALMYIPSEPVYYDILTNSPDLDDYAYKKRVRPVSPNTLYAYLRAIIMSLEGSRIEKQAGQILAALREIGDETGKFGSSLSVLTKHIKNAAASSDDVNTRFTRLSSRISTVQSIEDKVTKGLKSKT</sequence>
<organism evidence="6 7">
    <name type="scientific">Candidatus Curtissbacteria bacterium RIFCSPHIGHO2_01_FULL_40_12</name>
    <dbReference type="NCBI Taxonomy" id="1797710"/>
    <lineage>
        <taxon>Bacteria</taxon>
        <taxon>Candidatus Curtissiibacteriota</taxon>
    </lineage>
</organism>
<keyword evidence="5" id="KW-0472">Membrane</keyword>
<gene>
    <name evidence="6" type="ORF">A2693_04730</name>
</gene>